<sequence length="102" mass="11597">MSLFSPEQLKKASHIKRLSPVLFINTYLAHCKISQRANRANPAEVQTASPVELDCLNFHGLRESQRDMAIQSLYRLSLWIAALRTPKTQQIQPPQSLRTLQG</sequence>
<dbReference type="AlphaFoldDB" id="Q82X05"/>
<organism evidence="1 2">
    <name type="scientific">Nitrosomonas europaea (strain ATCC 19718 / CIP 103999 / KCTC 2705 / NBRC 14298)</name>
    <dbReference type="NCBI Taxonomy" id="228410"/>
    <lineage>
        <taxon>Bacteria</taxon>
        <taxon>Pseudomonadati</taxon>
        <taxon>Pseudomonadota</taxon>
        <taxon>Betaproteobacteria</taxon>
        <taxon>Nitrosomonadales</taxon>
        <taxon>Nitrosomonadaceae</taxon>
        <taxon>Nitrosomonas</taxon>
    </lineage>
</organism>
<evidence type="ECO:0000313" key="2">
    <source>
        <dbReference type="Proteomes" id="UP000001416"/>
    </source>
</evidence>
<name>Q82X05_NITEU</name>
<dbReference type="HOGENOM" id="CLU_2274374_0_0_4"/>
<proteinExistence type="predicted"/>
<reference evidence="1 2" key="1">
    <citation type="journal article" date="2003" name="J. Bacteriol.">
        <title>Complete genome sequence of the ammonia-oxidizing bacterium and obligate chemolithoautotroph Nitrosomonas europaea.</title>
        <authorList>
            <person name="Chain P."/>
            <person name="Lamerdin J."/>
            <person name="Larimer F."/>
            <person name="Regala W."/>
            <person name="Land M."/>
            <person name="Hauser L."/>
            <person name="Hooper A."/>
            <person name="Klotz M."/>
            <person name="Norton J."/>
            <person name="Sayavedra-Soto L."/>
            <person name="Arciero D."/>
            <person name="Hommes N."/>
            <person name="Whittaker M."/>
            <person name="Arp D."/>
        </authorList>
    </citation>
    <scope>NUCLEOTIDE SEQUENCE [LARGE SCALE GENOMIC DNA]</scope>
    <source>
        <strain evidence="2">ATCC 19718 / CIP 103999 / KCTC 2705 / NBRC 14298</strain>
    </source>
</reference>
<gene>
    <name evidence="1" type="ordered locus">NE0495</name>
</gene>
<evidence type="ECO:0000313" key="1">
    <source>
        <dbReference type="EMBL" id="CAD84406.1"/>
    </source>
</evidence>
<protein>
    <submittedName>
        <fullName evidence="1">Uncharacterized protein</fullName>
    </submittedName>
</protein>
<dbReference type="Proteomes" id="UP000001416">
    <property type="component" value="Chromosome"/>
</dbReference>
<keyword evidence="2" id="KW-1185">Reference proteome</keyword>
<dbReference type="KEGG" id="neu:NE0495"/>
<accession>Q82X05</accession>
<dbReference type="STRING" id="228410.NE0495"/>
<dbReference type="EMBL" id="AL954747">
    <property type="protein sequence ID" value="CAD84406.1"/>
    <property type="molecule type" value="Genomic_DNA"/>
</dbReference>